<dbReference type="EMBL" id="CP097507">
    <property type="protein sequence ID" value="URE00877.1"/>
    <property type="molecule type" value="Genomic_DNA"/>
</dbReference>
<reference evidence="1" key="1">
    <citation type="submission" date="2022-05" db="EMBL/GenBank/DDBJ databases">
        <title>The Musa troglodytarum L. genome provides insights into the mechanism of non-climacteric behaviour and enrichment of carotenoids.</title>
        <authorList>
            <person name="Wang J."/>
        </authorList>
    </citation>
    <scope>NUCLEOTIDE SEQUENCE</scope>
    <source>
        <tissue evidence="1">Leaf</tissue>
    </source>
</reference>
<sequence length="38" mass="4716">MMCNVETWKQSHAFGHFCILFDQQNILFFDFHLIKMFF</sequence>
<proteinExistence type="predicted"/>
<evidence type="ECO:0000313" key="1">
    <source>
        <dbReference type="EMBL" id="URE00877.1"/>
    </source>
</evidence>
<dbReference type="AlphaFoldDB" id="A0A9E7K277"/>
<organism evidence="1 2">
    <name type="scientific">Musa troglodytarum</name>
    <name type="common">fe'i banana</name>
    <dbReference type="NCBI Taxonomy" id="320322"/>
    <lineage>
        <taxon>Eukaryota</taxon>
        <taxon>Viridiplantae</taxon>
        <taxon>Streptophyta</taxon>
        <taxon>Embryophyta</taxon>
        <taxon>Tracheophyta</taxon>
        <taxon>Spermatophyta</taxon>
        <taxon>Magnoliopsida</taxon>
        <taxon>Liliopsida</taxon>
        <taxon>Zingiberales</taxon>
        <taxon>Musaceae</taxon>
        <taxon>Musa</taxon>
    </lineage>
</organism>
<protein>
    <submittedName>
        <fullName evidence="1">Uncharacterized protein</fullName>
    </submittedName>
</protein>
<dbReference type="Proteomes" id="UP001055439">
    <property type="component" value="Chromosome 5"/>
</dbReference>
<evidence type="ECO:0000313" key="2">
    <source>
        <dbReference type="Proteomes" id="UP001055439"/>
    </source>
</evidence>
<keyword evidence="2" id="KW-1185">Reference proteome</keyword>
<gene>
    <name evidence="1" type="ORF">MUK42_15923</name>
</gene>
<name>A0A9E7K277_9LILI</name>
<accession>A0A9E7K277</accession>